<keyword evidence="2" id="KW-0472">Membrane</keyword>
<feature type="transmembrane region" description="Helical" evidence="2">
    <location>
        <begin position="610"/>
        <end position="629"/>
    </location>
</feature>
<feature type="region of interest" description="Disordered" evidence="1">
    <location>
        <begin position="748"/>
        <end position="788"/>
    </location>
</feature>
<feature type="signal peptide" evidence="3">
    <location>
        <begin position="1"/>
        <end position="31"/>
    </location>
</feature>
<feature type="region of interest" description="Disordered" evidence="1">
    <location>
        <begin position="424"/>
        <end position="458"/>
    </location>
</feature>
<feature type="compositionally biased region" description="Polar residues" evidence="1">
    <location>
        <begin position="863"/>
        <end position="894"/>
    </location>
</feature>
<evidence type="ECO:0000256" key="2">
    <source>
        <dbReference type="SAM" id="Phobius"/>
    </source>
</evidence>
<name>A0A4V3AZJ7_9AGAM</name>
<feature type="domain" description="TRP C-terminal" evidence="4">
    <location>
        <begin position="492"/>
        <end position="691"/>
    </location>
</feature>
<feature type="compositionally biased region" description="Polar residues" evidence="1">
    <location>
        <begin position="1059"/>
        <end position="1073"/>
    </location>
</feature>
<keyword evidence="6" id="KW-1185">Reference proteome</keyword>
<dbReference type="InterPro" id="IPR040241">
    <property type="entry name" value="TRP_Flc/Pkd2-like"/>
</dbReference>
<dbReference type="Proteomes" id="UP000294933">
    <property type="component" value="Unassembled WGS sequence"/>
</dbReference>
<dbReference type="PANTHER" id="PTHR31145">
    <property type="entry name" value="INTEGRAL MEMBRANE PROTEIN (AFU_ORTHOLOGUE AFUA_7G01610)"/>
    <property type="match status" value="1"/>
</dbReference>
<evidence type="ECO:0000256" key="1">
    <source>
        <dbReference type="SAM" id="MobiDB-lite"/>
    </source>
</evidence>
<sequence length="1073" mass="117079">MRSSKAHSPASKFGVFNRILLVSLFSVHVLAQPALLPFQDCTSGDALSPSQRINVSQVYGQIVTDDTLGKHLNLTVFGVTGSPIIPISNDTGLLSTLFTTSSVLSFSVWDNSSFFCSTLRPPSPLTPLEANSTNFYCPLSPGPLAFSAYVPFNNHTFELYTISTRLRVVDTSAPAVEIACIDIEATPLVSGAVHSIYGHAAIIFWVTVSLAIAYWVVVGLGRVVAAWGRGGAIGHRLWSRLENAGFILASAISGERLAVTPALMRFGTPSMRDIVFHTQWCTAVGMMALQWPTFSYVFFAQTAWSTLTYNITLTQGTNASEEHWNPLNTQPFTPPSGFADQVSDPSSPIFIEANATNTLMSLPLNARPGMEMFASTVGLRPQDLFGICLALFFIIVAGTIVISITIWGLDSLLSSMFGRGHREDNFRSRSPPYNPAPKDSTDKPATSTGEEDQPSSAGHHLFRSMSHPLANSFGRSWWRLGHRVRPNSFHGSVLHGNLVRILILFHFPVTIFSCYQFTIGRGHATMGSIVLAVFSFAILSVAIPLWLILRLTRTATSKLYDETRTLLMLGPLYNHYGHGSQLFACLLFTSNLVFGITIGCGQKSGTAQAIIVLIGEVASALGTSIWLPWGQGAGMGLISFFFCVARITIAVLLVILTPIVSVGNAAGGWVAAAILFILGLIYLVFLLILIVKILEGLLRIGWRIPFDRSRHSIDSGVFGVLGLIGCCRPRRGRKSRKHYHSPEQNGTFAFTPQFNGPKGSTPRSSTMGTPSVLRPEQASRPYREESDDETGYIMGAWQPFPIPRKEYSPVRDAPQTPSTESHPATSGFSRVAGGRAHFKSPYAITENSANSTQRFPSMERTHSQGTLPASQSTRNIASGNTSTSTINNAGSSSLPAGAMAPTRPAAHVRTKSQTAIIEDASVLYRQQQQQQPLAGPSNPTDRRSDPLTPPQIVIDDDDSSSGAQPRKKHWYNIRRSRRMSEGNLPSAEVEQPPQEETGRSFVVLRDKRPSPLARSERANPDETSAQLRLVDRQSFQVARDTPGTPRRTSAEDPRPNRPPMSSRQSTRRMSYTA</sequence>
<feature type="compositionally biased region" description="Polar residues" evidence="1">
    <location>
        <begin position="815"/>
        <end position="828"/>
    </location>
</feature>
<feature type="transmembrane region" description="Helical" evidence="2">
    <location>
        <begin position="498"/>
        <end position="517"/>
    </location>
</feature>
<evidence type="ECO:0000313" key="5">
    <source>
        <dbReference type="EMBL" id="TDL29388.1"/>
    </source>
</evidence>
<organism evidence="5 6">
    <name type="scientific">Rickenella mellea</name>
    <dbReference type="NCBI Taxonomy" id="50990"/>
    <lineage>
        <taxon>Eukaryota</taxon>
        <taxon>Fungi</taxon>
        <taxon>Dikarya</taxon>
        <taxon>Basidiomycota</taxon>
        <taxon>Agaricomycotina</taxon>
        <taxon>Agaricomycetes</taxon>
        <taxon>Hymenochaetales</taxon>
        <taxon>Rickenellaceae</taxon>
        <taxon>Rickenella</taxon>
    </lineage>
</organism>
<feature type="transmembrane region" description="Helical" evidence="2">
    <location>
        <begin position="196"/>
        <end position="217"/>
    </location>
</feature>
<dbReference type="PANTHER" id="PTHR31145:SF6">
    <property type="entry name" value="INTEGRAL MEMBRANE PROTEIN (AFU_ORTHOLOGUE AFUA_7G01610)"/>
    <property type="match status" value="1"/>
</dbReference>
<evidence type="ECO:0000256" key="3">
    <source>
        <dbReference type="SAM" id="SignalP"/>
    </source>
</evidence>
<keyword evidence="2" id="KW-1133">Transmembrane helix</keyword>
<evidence type="ECO:0000313" key="6">
    <source>
        <dbReference type="Proteomes" id="UP000294933"/>
    </source>
</evidence>
<accession>A0A4V3AZJ7</accession>
<dbReference type="STRING" id="50990.A0A4V3AZJ7"/>
<feature type="transmembrane region" description="Helical" evidence="2">
    <location>
        <begin position="576"/>
        <end position="598"/>
    </location>
</feature>
<feature type="transmembrane region" description="Helical" evidence="2">
    <location>
        <begin position="668"/>
        <end position="691"/>
    </location>
</feature>
<dbReference type="AlphaFoldDB" id="A0A4V3AZJ7"/>
<protein>
    <recommendedName>
        <fullName evidence="4">TRP C-terminal domain-containing protein</fullName>
    </recommendedName>
</protein>
<dbReference type="EMBL" id="ML170156">
    <property type="protein sequence ID" value="TDL29388.1"/>
    <property type="molecule type" value="Genomic_DNA"/>
</dbReference>
<feature type="compositionally biased region" description="Basic and acidic residues" evidence="1">
    <location>
        <begin position="1004"/>
        <end position="1020"/>
    </location>
</feature>
<feature type="transmembrane region" description="Helical" evidence="2">
    <location>
        <begin position="529"/>
        <end position="549"/>
    </location>
</feature>
<dbReference type="InterPro" id="IPR010308">
    <property type="entry name" value="TRP_C"/>
</dbReference>
<dbReference type="OrthoDB" id="5312224at2759"/>
<dbReference type="Pfam" id="PF06011">
    <property type="entry name" value="TRP"/>
    <property type="match status" value="1"/>
</dbReference>
<feature type="compositionally biased region" description="Basic residues" evidence="1">
    <location>
        <begin position="965"/>
        <end position="977"/>
    </location>
</feature>
<proteinExistence type="predicted"/>
<feature type="transmembrane region" description="Helical" evidence="2">
    <location>
        <begin position="384"/>
        <end position="409"/>
    </location>
</feature>
<keyword evidence="3" id="KW-0732">Signal</keyword>
<gene>
    <name evidence="5" type="ORF">BD410DRAFT_710678</name>
</gene>
<keyword evidence="2" id="KW-0812">Transmembrane</keyword>
<feature type="chain" id="PRO_5020972840" description="TRP C-terminal domain-containing protein" evidence="3">
    <location>
        <begin position="32"/>
        <end position="1073"/>
    </location>
</feature>
<reference evidence="5 6" key="1">
    <citation type="submission" date="2018-06" db="EMBL/GenBank/DDBJ databases">
        <title>A transcriptomic atlas of mushroom development highlights an independent origin of complex multicellularity.</title>
        <authorList>
            <consortium name="DOE Joint Genome Institute"/>
            <person name="Krizsan K."/>
            <person name="Almasi E."/>
            <person name="Merenyi Z."/>
            <person name="Sahu N."/>
            <person name="Viragh M."/>
            <person name="Koszo T."/>
            <person name="Mondo S."/>
            <person name="Kiss B."/>
            <person name="Balint B."/>
            <person name="Kues U."/>
            <person name="Barry K."/>
            <person name="Hegedus J.C."/>
            <person name="Henrissat B."/>
            <person name="Johnson J."/>
            <person name="Lipzen A."/>
            <person name="Ohm R."/>
            <person name="Nagy I."/>
            <person name="Pangilinan J."/>
            <person name="Yan J."/>
            <person name="Xiong Y."/>
            <person name="Grigoriev I.V."/>
            <person name="Hibbett D.S."/>
            <person name="Nagy L.G."/>
        </authorList>
    </citation>
    <scope>NUCLEOTIDE SEQUENCE [LARGE SCALE GENOMIC DNA]</scope>
    <source>
        <strain evidence="5 6">SZMC22713</strain>
    </source>
</reference>
<dbReference type="VEuPathDB" id="FungiDB:BD410DRAFT_710678"/>
<feature type="region of interest" description="Disordered" evidence="1">
    <location>
        <begin position="804"/>
        <end position="1073"/>
    </location>
</feature>
<feature type="transmembrane region" description="Helical" evidence="2">
    <location>
        <begin position="635"/>
        <end position="656"/>
    </location>
</feature>
<dbReference type="GO" id="GO:0055085">
    <property type="term" value="P:transmembrane transport"/>
    <property type="evidence" value="ECO:0007669"/>
    <property type="project" value="TreeGrafter"/>
</dbReference>
<dbReference type="GO" id="GO:0016020">
    <property type="term" value="C:membrane"/>
    <property type="evidence" value="ECO:0007669"/>
    <property type="project" value="TreeGrafter"/>
</dbReference>
<evidence type="ECO:0000259" key="4">
    <source>
        <dbReference type="Pfam" id="PF06011"/>
    </source>
</evidence>
<feature type="compositionally biased region" description="Polar residues" evidence="1">
    <location>
        <begin position="845"/>
        <end position="855"/>
    </location>
</feature>